<dbReference type="AlphaFoldDB" id="A0A915KH04"/>
<sequence>MEQKTDIYFLNHFSKLFGDEIEFLSFRHPLKFWGTGDPGFKKGAEPSPQTSGLRYMYGYNRQQHVPGI</sequence>
<evidence type="ECO:0000313" key="1">
    <source>
        <dbReference type="Proteomes" id="UP000887565"/>
    </source>
</evidence>
<accession>A0A915KH04</accession>
<keyword evidence="1" id="KW-1185">Reference proteome</keyword>
<proteinExistence type="predicted"/>
<dbReference type="Proteomes" id="UP000887565">
    <property type="component" value="Unplaced"/>
</dbReference>
<organism evidence="1 2">
    <name type="scientific">Romanomermis culicivorax</name>
    <name type="common">Nematode worm</name>
    <dbReference type="NCBI Taxonomy" id="13658"/>
    <lineage>
        <taxon>Eukaryota</taxon>
        <taxon>Metazoa</taxon>
        <taxon>Ecdysozoa</taxon>
        <taxon>Nematoda</taxon>
        <taxon>Enoplea</taxon>
        <taxon>Dorylaimia</taxon>
        <taxon>Mermithida</taxon>
        <taxon>Mermithoidea</taxon>
        <taxon>Mermithidae</taxon>
        <taxon>Romanomermis</taxon>
    </lineage>
</organism>
<dbReference type="WBParaSite" id="nRc.2.0.1.t37665-RA">
    <property type="protein sequence ID" value="nRc.2.0.1.t37665-RA"/>
    <property type="gene ID" value="nRc.2.0.1.g37665"/>
</dbReference>
<reference evidence="2" key="1">
    <citation type="submission" date="2022-11" db="UniProtKB">
        <authorList>
            <consortium name="WormBaseParasite"/>
        </authorList>
    </citation>
    <scope>IDENTIFICATION</scope>
</reference>
<name>A0A915KH04_ROMCU</name>
<protein>
    <submittedName>
        <fullName evidence="2">Uncharacterized protein</fullName>
    </submittedName>
</protein>
<evidence type="ECO:0000313" key="2">
    <source>
        <dbReference type="WBParaSite" id="nRc.2.0.1.t37665-RA"/>
    </source>
</evidence>